<reference evidence="15" key="1">
    <citation type="submission" date="2010-03" db="EMBL/GenBank/DDBJ databases">
        <title>Lepeophtheirus salmonis ESTs and full-length cDNAs.</title>
        <authorList>
            <person name="Yasuike M."/>
            <person name="von Schalburg K."/>
            <person name="Cooper G."/>
            <person name="Leong J."/>
            <person name="Jones S.R.M."/>
            <person name="Koop B.F."/>
        </authorList>
    </citation>
    <scope>NUCLEOTIDE SEQUENCE</scope>
    <source>
        <tissue evidence="15">Whole</tissue>
    </source>
</reference>
<evidence type="ECO:0000256" key="8">
    <source>
        <dbReference type="ARBA" id="ARBA00031037"/>
    </source>
</evidence>
<evidence type="ECO:0000256" key="7">
    <source>
        <dbReference type="ARBA" id="ARBA00023180"/>
    </source>
</evidence>
<organism evidence="15">
    <name type="scientific">Lepeophtheirus salmonis</name>
    <name type="common">Salmon louse</name>
    <name type="synonym">Caligus salmonis</name>
    <dbReference type="NCBI Taxonomy" id="72036"/>
    <lineage>
        <taxon>Eukaryota</taxon>
        <taxon>Metazoa</taxon>
        <taxon>Ecdysozoa</taxon>
        <taxon>Arthropoda</taxon>
        <taxon>Crustacea</taxon>
        <taxon>Multicrustacea</taxon>
        <taxon>Hexanauplia</taxon>
        <taxon>Copepoda</taxon>
        <taxon>Siphonostomatoida</taxon>
        <taxon>Caligidae</taxon>
        <taxon>Lepeophtheirus</taxon>
    </lineage>
</organism>
<dbReference type="OrthoDB" id="9991292at2759"/>
<evidence type="ECO:0000256" key="2">
    <source>
        <dbReference type="ARBA" id="ARBA00010522"/>
    </source>
</evidence>
<dbReference type="PANTHER" id="PTHR33562:SF31">
    <property type="entry name" value="PROTEIN QUIVER"/>
    <property type="match status" value="1"/>
</dbReference>
<keyword evidence="5" id="KW-0090">Biological rhythms</keyword>
<keyword evidence="14" id="KW-1133">Transmembrane helix</keyword>
<dbReference type="PANTHER" id="PTHR33562">
    <property type="entry name" value="ATILLA, ISOFORM B-RELATED-RELATED"/>
    <property type="match status" value="1"/>
</dbReference>
<evidence type="ECO:0000313" key="16">
    <source>
        <dbReference type="EMBL" id="CDW32383.1"/>
    </source>
</evidence>
<keyword evidence="6" id="KW-1015">Disulfide bond</keyword>
<evidence type="ECO:0000256" key="6">
    <source>
        <dbReference type="ARBA" id="ARBA00023157"/>
    </source>
</evidence>
<dbReference type="GO" id="GO:0005886">
    <property type="term" value="C:plasma membrane"/>
    <property type="evidence" value="ECO:0007669"/>
    <property type="project" value="UniProtKB-SubCell"/>
</dbReference>
<dbReference type="GO" id="GO:0030431">
    <property type="term" value="P:sleep"/>
    <property type="evidence" value="ECO:0007669"/>
    <property type="project" value="InterPro"/>
</dbReference>
<feature type="transmembrane region" description="Helical" evidence="14">
    <location>
        <begin position="138"/>
        <end position="157"/>
    </location>
</feature>
<name>D3PFK7_LEPSM</name>
<evidence type="ECO:0000256" key="9">
    <source>
        <dbReference type="ARBA" id="ARBA00044499"/>
    </source>
</evidence>
<sequence length="176" mass="19485">MPKEVVPFSGLSPLVPVLSLLLFGILFTKVESVAECMSGNSVKCFECNSREDFRCNDPFNWTTLPLVEDCTGCCVKMVQDIGTEKEFVRRTCTNYIEINLFIVDHVCMKEKRGKGKACYCETNECNGTIKYLRPNEGLLPLSLLFLTLVSAISSNLISSFSSYPPTIAAVASLEVT</sequence>
<dbReference type="EMBL" id="HACA01015022">
    <property type="protein sequence ID" value="CDW32383.1"/>
    <property type="molecule type" value="Transcribed_RNA"/>
</dbReference>
<dbReference type="EMBL" id="HACA01015023">
    <property type="protein sequence ID" value="CDW32384.1"/>
    <property type="molecule type" value="Transcribed_RNA"/>
</dbReference>
<keyword evidence="14" id="KW-0472">Membrane</keyword>
<comment type="similarity">
    <text evidence="2">Belongs to the quiver family.</text>
</comment>
<dbReference type="CDD" id="cd23595">
    <property type="entry name" value="TFP_LU_ECD_Qvr"/>
    <property type="match status" value="1"/>
</dbReference>
<evidence type="ECO:0000313" key="15">
    <source>
        <dbReference type="EMBL" id="ADD24053.1"/>
    </source>
</evidence>
<dbReference type="GO" id="GO:0045121">
    <property type="term" value="C:membrane raft"/>
    <property type="evidence" value="ECO:0007669"/>
    <property type="project" value="UniProtKB-SubCell"/>
</dbReference>
<feature type="transmembrane region" description="Helical" evidence="14">
    <location>
        <begin position="6"/>
        <end position="27"/>
    </location>
</feature>
<evidence type="ECO:0000256" key="12">
    <source>
        <dbReference type="ARBA" id="ARBA00045788"/>
    </source>
</evidence>
<evidence type="ECO:0000256" key="5">
    <source>
        <dbReference type="ARBA" id="ARBA00023108"/>
    </source>
</evidence>
<dbReference type="Pfam" id="PF17064">
    <property type="entry name" value="QVR"/>
    <property type="match status" value="1"/>
</dbReference>
<reference evidence="16" key="2">
    <citation type="submission" date="2014-05" db="EMBL/GenBank/DDBJ databases">
        <authorList>
            <person name="Chronopoulou M."/>
        </authorList>
    </citation>
    <scope>NUCLEOTIDE SEQUENCE</scope>
    <source>
        <tissue evidence="16">Whole organism</tissue>
    </source>
</reference>
<comment type="subunit">
    <text evidence="13">Interacts (via loop 2 of the three-fingered Ly-6 domain) with Sh/shaker; this interaction may stabilize both components of the complex and may be required for targeting or retention of Sh/shaker to neural cell projections. Interacts (via loop 2 of the three-fingered Ly-6 domain) with nAChRalpha3 and potentially other nicotinic acetylcholine receptors; this interaction is required for antagonism of nicotinic acetylcholine receptors.</text>
</comment>
<comment type="function">
    <text evidence="12">Bifunctional regulator of neuronal activity in the mushroom body, and possibly other regions of the brain, that acts as a signaling molecule required for homeostatic regulation of sleep under normal conditions and after sleep deprivation. Reduces neuronal excitability by enhancing Sh/shaker K(+) channel activity; possibly by stabilizing Sh/shaker to increase protein levels, accelerating its activation kinetics, slowing C-type inactivation and enhancing recovery from inactivation. Specifically affects the A-type K(+) current. Antagonizes nicotinic acetylcholine receptors (nAChRs) to reduce synaptic transmission, possibly by preventing their localization to the cell surface. Required for regulation of neuromuscular excitability and plasticity at neuromuscular junctions.</text>
</comment>
<dbReference type="GO" id="GO:0048511">
    <property type="term" value="P:rhythmic process"/>
    <property type="evidence" value="ECO:0007669"/>
    <property type="project" value="UniProtKB-KW"/>
</dbReference>
<keyword evidence="7" id="KW-0325">Glycoprotein</keyword>
<dbReference type="GO" id="GO:0032222">
    <property type="term" value="P:regulation of synaptic transmission, cholinergic"/>
    <property type="evidence" value="ECO:0007669"/>
    <property type="project" value="InterPro"/>
</dbReference>
<evidence type="ECO:0000256" key="13">
    <source>
        <dbReference type="ARBA" id="ARBA00046769"/>
    </source>
</evidence>
<evidence type="ECO:0000256" key="4">
    <source>
        <dbReference type="ARBA" id="ARBA00022729"/>
    </source>
</evidence>
<evidence type="ECO:0000256" key="10">
    <source>
        <dbReference type="ARBA" id="ARBA00044524"/>
    </source>
</evidence>
<dbReference type="EMBL" id="BT120413">
    <property type="protein sequence ID" value="ADD24053.1"/>
    <property type="molecule type" value="mRNA"/>
</dbReference>
<proteinExistence type="evidence at transcript level"/>
<keyword evidence="14" id="KW-0812">Transmembrane</keyword>
<keyword evidence="4" id="KW-0732">Signal</keyword>
<gene>
    <name evidence="15" type="primary">QVR</name>
</gene>
<dbReference type="InterPro" id="IPR050975">
    <property type="entry name" value="Sleep_regulator"/>
</dbReference>
<evidence type="ECO:0000256" key="14">
    <source>
        <dbReference type="SAM" id="Phobius"/>
    </source>
</evidence>
<dbReference type="AlphaFoldDB" id="D3PFK7"/>
<evidence type="ECO:0000256" key="1">
    <source>
        <dbReference type="ARBA" id="ARBA00004471"/>
    </source>
</evidence>
<evidence type="ECO:0000256" key="11">
    <source>
        <dbReference type="ARBA" id="ARBA00044561"/>
    </source>
</evidence>
<protein>
    <recommendedName>
        <fullName evidence="10">UPAR/Ly6 domain-containing protein qvr</fullName>
    </recommendedName>
    <alternativeName>
        <fullName evidence="11">Protein quiver</fullName>
    </alternativeName>
    <alternativeName>
        <fullName evidence="8">Protein sleepless</fullName>
    </alternativeName>
</protein>
<keyword evidence="3" id="KW-1003">Cell membrane</keyword>
<accession>D3PFK7</accession>
<comment type="subcellular location">
    <subcellularLocation>
        <location evidence="1">Cell membrane</location>
        <topology evidence="1">Lipid-anchor</topology>
        <topology evidence="1">GPI-anchor</topology>
        <orientation evidence="1">Extracellular side</orientation>
    </subcellularLocation>
    <subcellularLocation>
        <location evidence="9">Membrane raft</location>
        <topology evidence="9">Lipid-anchor</topology>
        <topology evidence="9">GPI-anchor</topology>
        <orientation evidence="9">Extracellular side</orientation>
    </subcellularLocation>
</comment>
<dbReference type="InterPro" id="IPR031424">
    <property type="entry name" value="QVR-like"/>
</dbReference>
<evidence type="ECO:0000256" key="3">
    <source>
        <dbReference type="ARBA" id="ARBA00022475"/>
    </source>
</evidence>